<keyword evidence="2" id="KW-0645">Protease</keyword>
<dbReference type="InterPro" id="IPR000064">
    <property type="entry name" value="NLP_P60_dom"/>
</dbReference>
<keyword evidence="3 7" id="KW-0378">Hydrolase</keyword>
<evidence type="ECO:0000256" key="5">
    <source>
        <dbReference type="SAM" id="MobiDB-lite"/>
    </source>
</evidence>
<evidence type="ECO:0000313" key="7">
    <source>
        <dbReference type="EMBL" id="PFG45003.1"/>
    </source>
</evidence>
<dbReference type="SUPFAM" id="SSF54001">
    <property type="entry name" value="Cysteine proteinases"/>
    <property type="match status" value="1"/>
</dbReference>
<dbReference type="AlphaFoldDB" id="A0A2A9F1X4"/>
<dbReference type="Proteomes" id="UP000222106">
    <property type="component" value="Unassembled WGS sequence"/>
</dbReference>
<evidence type="ECO:0000313" key="8">
    <source>
        <dbReference type="Proteomes" id="UP000222106"/>
    </source>
</evidence>
<keyword evidence="4" id="KW-0788">Thiol protease</keyword>
<reference evidence="7 8" key="1">
    <citation type="submission" date="2017-10" db="EMBL/GenBank/DDBJ databases">
        <title>Sequencing the genomes of 1000 actinobacteria strains.</title>
        <authorList>
            <person name="Klenk H.-P."/>
        </authorList>
    </citation>
    <scope>NUCLEOTIDE SEQUENCE [LARGE SCALE GENOMIC DNA]</scope>
    <source>
        <strain evidence="7 8">DSM 21838</strain>
    </source>
</reference>
<dbReference type="InterPro" id="IPR038765">
    <property type="entry name" value="Papain-like_cys_pep_sf"/>
</dbReference>
<comment type="similarity">
    <text evidence="1">Belongs to the peptidase C40 family.</text>
</comment>
<name>A0A2A9F1X4_9MICO</name>
<dbReference type="Pfam" id="PF00877">
    <property type="entry name" value="NLPC_P60"/>
    <property type="match status" value="1"/>
</dbReference>
<dbReference type="PANTHER" id="PTHR47359:SF3">
    <property type="entry name" value="NLP_P60 DOMAIN-CONTAINING PROTEIN-RELATED"/>
    <property type="match status" value="1"/>
</dbReference>
<feature type="region of interest" description="Disordered" evidence="5">
    <location>
        <begin position="97"/>
        <end position="137"/>
    </location>
</feature>
<feature type="compositionally biased region" description="Pro residues" evidence="5">
    <location>
        <begin position="100"/>
        <end position="115"/>
    </location>
</feature>
<dbReference type="GO" id="GO:0006508">
    <property type="term" value="P:proteolysis"/>
    <property type="evidence" value="ECO:0007669"/>
    <property type="project" value="UniProtKB-KW"/>
</dbReference>
<comment type="caution">
    <text evidence="7">The sequence shown here is derived from an EMBL/GenBank/DDBJ whole genome shotgun (WGS) entry which is preliminary data.</text>
</comment>
<protein>
    <submittedName>
        <fullName evidence="7">Cell wall-associated NlpC family hydrolase</fullName>
    </submittedName>
</protein>
<evidence type="ECO:0000256" key="1">
    <source>
        <dbReference type="ARBA" id="ARBA00007074"/>
    </source>
</evidence>
<dbReference type="PANTHER" id="PTHR47359">
    <property type="entry name" value="PEPTIDOGLYCAN DL-ENDOPEPTIDASE CWLO"/>
    <property type="match status" value="1"/>
</dbReference>
<feature type="domain" description="NlpC/P60" evidence="6">
    <location>
        <begin position="148"/>
        <end position="259"/>
    </location>
</feature>
<evidence type="ECO:0000256" key="2">
    <source>
        <dbReference type="ARBA" id="ARBA00022670"/>
    </source>
</evidence>
<dbReference type="InterPro" id="IPR051794">
    <property type="entry name" value="PG_Endopeptidase_C40"/>
</dbReference>
<dbReference type="Gene3D" id="3.90.1720.10">
    <property type="entry name" value="endopeptidase domain like (from Nostoc punctiforme)"/>
    <property type="match status" value="1"/>
</dbReference>
<accession>A0A2A9F1X4</accession>
<sequence length="259" mass="26101">MSPSNRGRHRAPCRPSTPLTAAIENLAPTTRRGVAAVASSGLVLTMAATSADATTETAALPSVSISTAVVEATTALLATPTVKVTSDAEWEVDLATAEATPPPPPPSAEPEPAPQRPGAAASRAGERTELPSTDAAPAVGAGAVEAPVASGSAIVDYARQFLGVPYVWGGTTPAGFDCSGFTSYVFAQFGTSLPRTSGAQASTGTRVSAAEARPGDLVTWPGHVGIYTGNGNNIAARQPGTPLTEGPIFHSSPVFIRVS</sequence>
<proteinExistence type="inferred from homology"/>
<keyword evidence="8" id="KW-1185">Reference proteome</keyword>
<evidence type="ECO:0000259" key="6">
    <source>
        <dbReference type="PROSITE" id="PS51935"/>
    </source>
</evidence>
<organism evidence="7 8">
    <name type="scientific">Georgenia soli</name>
    <dbReference type="NCBI Taxonomy" id="638953"/>
    <lineage>
        <taxon>Bacteria</taxon>
        <taxon>Bacillati</taxon>
        <taxon>Actinomycetota</taxon>
        <taxon>Actinomycetes</taxon>
        <taxon>Micrococcales</taxon>
        <taxon>Bogoriellaceae</taxon>
        <taxon>Georgenia</taxon>
    </lineage>
</organism>
<dbReference type="PROSITE" id="PS51935">
    <property type="entry name" value="NLPC_P60"/>
    <property type="match status" value="1"/>
</dbReference>
<evidence type="ECO:0000256" key="3">
    <source>
        <dbReference type="ARBA" id="ARBA00022801"/>
    </source>
</evidence>
<dbReference type="GO" id="GO:0008234">
    <property type="term" value="F:cysteine-type peptidase activity"/>
    <property type="evidence" value="ECO:0007669"/>
    <property type="project" value="UniProtKB-KW"/>
</dbReference>
<dbReference type="EMBL" id="PDJI01000003">
    <property type="protein sequence ID" value="PFG45003.1"/>
    <property type="molecule type" value="Genomic_DNA"/>
</dbReference>
<evidence type="ECO:0000256" key="4">
    <source>
        <dbReference type="ARBA" id="ARBA00022807"/>
    </source>
</evidence>
<gene>
    <name evidence="7" type="ORF">ATJ97_0284</name>
</gene>